<dbReference type="Proteomes" id="UP000014974">
    <property type="component" value="Unassembled WGS sequence"/>
</dbReference>
<protein>
    <recommendedName>
        <fullName evidence="3">Apea-like HEPN domain-containing protein</fullName>
    </recommendedName>
</protein>
<name>S7WVR1_9BACT</name>
<organism evidence="1 2">
    <name type="scientific">Cyclobacterium qasimii M12-11B</name>
    <dbReference type="NCBI Taxonomy" id="641524"/>
    <lineage>
        <taxon>Bacteria</taxon>
        <taxon>Pseudomonadati</taxon>
        <taxon>Bacteroidota</taxon>
        <taxon>Cytophagia</taxon>
        <taxon>Cytophagales</taxon>
        <taxon>Cyclobacteriaceae</taxon>
        <taxon>Cyclobacterium</taxon>
    </lineage>
</organism>
<evidence type="ECO:0000313" key="1">
    <source>
        <dbReference type="EMBL" id="EPR70849.1"/>
    </source>
</evidence>
<gene>
    <name evidence="1" type="ORF">ADICYQ_0845</name>
</gene>
<dbReference type="EMBL" id="ATNM01000035">
    <property type="protein sequence ID" value="EPR70849.1"/>
    <property type="molecule type" value="Genomic_DNA"/>
</dbReference>
<reference evidence="1 2" key="1">
    <citation type="journal article" date="2013" name="Genome Announc.">
        <title>Draft Genome Sequence of Cyclobacterium qasimii Strain M12-11BT, Isolated from Arctic Marine Sediment.</title>
        <authorList>
            <person name="Shivaji S."/>
            <person name="Ara S."/>
            <person name="Singh A."/>
            <person name="Kumar Pinnaka A."/>
        </authorList>
    </citation>
    <scope>NUCLEOTIDE SEQUENCE [LARGE SCALE GENOMIC DNA]</scope>
    <source>
        <strain evidence="1 2">M12-11B</strain>
    </source>
</reference>
<evidence type="ECO:0000313" key="2">
    <source>
        <dbReference type="Proteomes" id="UP000014974"/>
    </source>
</evidence>
<accession>S7WVR1</accession>
<comment type="caution">
    <text evidence="1">The sequence shown here is derived from an EMBL/GenBank/DDBJ whole genome shotgun (WGS) entry which is preliminary data.</text>
</comment>
<dbReference type="AlphaFoldDB" id="S7WVR1"/>
<evidence type="ECO:0008006" key="3">
    <source>
        <dbReference type="Google" id="ProtNLM"/>
    </source>
</evidence>
<sequence length="366" mass="42956">MFTYAHFYTFSHNMIIDSKSLNQALFFKFMDIDFRLHKPYKSYPYNHDFTFKPIFYFNSKGRKENLPVPQGISSYPLYDESINHIGMYVQQNPFFSFDKATKLKLSDSNLPDKLLSYSPVDTIRFDTSKDFANDTPKFIDNFISHLRNLSGQFWIGKPRLDNEGVSTEGMIKRSGAIERFKHHSNLLTIIRYNKGIPINLEIWKNAIDNLTNNIDVDFARTLYLDAIYQYAKNQNREVVLNVANSLDITINKFFKLLHEKISTKDVFYRDEFVKKYRLNKKVSSTFLPGLVSEFLEGIIGLNYKNEKPEHYEVIRVFWIENRNIVAHGGHVKIENEEAFALFEATENLTEWIDDINIEKISLKIIV</sequence>
<proteinExistence type="predicted"/>